<dbReference type="GO" id="GO:0009432">
    <property type="term" value="P:SOS response"/>
    <property type="evidence" value="ECO:0007669"/>
    <property type="project" value="UniProtKB-KW"/>
</dbReference>
<keyword evidence="11" id="KW-0742">SOS response</keyword>
<dbReference type="GO" id="GO:0045892">
    <property type="term" value="P:negative regulation of DNA-templated transcription"/>
    <property type="evidence" value="ECO:0007669"/>
    <property type="project" value="InterPro"/>
</dbReference>
<evidence type="ECO:0000256" key="10">
    <source>
        <dbReference type="ARBA" id="ARBA00023204"/>
    </source>
</evidence>
<gene>
    <name evidence="14" type="ORF">METZ01_LOCUS134271</name>
</gene>
<dbReference type="InterPro" id="IPR006199">
    <property type="entry name" value="LexA_DNA-bd_dom"/>
</dbReference>
<dbReference type="GO" id="GO:0003677">
    <property type="term" value="F:DNA binding"/>
    <property type="evidence" value="ECO:0007669"/>
    <property type="project" value="UniProtKB-KW"/>
</dbReference>
<evidence type="ECO:0000256" key="1">
    <source>
        <dbReference type="ARBA" id="ARBA00007484"/>
    </source>
</evidence>
<dbReference type="SUPFAM" id="SSF51306">
    <property type="entry name" value="LexA/Signal peptidase"/>
    <property type="match status" value="1"/>
</dbReference>
<dbReference type="InterPro" id="IPR039418">
    <property type="entry name" value="LexA-like"/>
</dbReference>
<evidence type="ECO:0000256" key="9">
    <source>
        <dbReference type="ARBA" id="ARBA00023163"/>
    </source>
</evidence>
<evidence type="ECO:0000256" key="5">
    <source>
        <dbReference type="ARBA" id="ARBA00022801"/>
    </source>
</evidence>
<keyword evidence="3" id="KW-0235">DNA replication</keyword>
<dbReference type="AlphaFoldDB" id="A0A381YY83"/>
<dbReference type="GO" id="GO:0004252">
    <property type="term" value="F:serine-type endopeptidase activity"/>
    <property type="evidence" value="ECO:0007669"/>
    <property type="project" value="InterPro"/>
</dbReference>
<sequence>MLTKKQNELLIFIQQNLRETGIAPSYEEMKEALDLRSKSGIHRLINALEERGFIRRLAHRARAIEIIRFPNASRINSVSKFKPEIINGEQDSDLFGLGEEIFEIRMMGKIAAGTPIQAIEYEKNKISVPSSMIGVGDHYALEIEGDSMIGAGILDKDKAIIRKTDNATSGQIVVALIDGEEATLKRLRKKGNTIALEPANSSYETKIYGPERVQIQGILVGILRSY</sequence>
<dbReference type="PANTHER" id="PTHR33516:SF2">
    <property type="entry name" value="LEXA REPRESSOR-RELATED"/>
    <property type="match status" value="1"/>
</dbReference>
<accession>A0A381YY83</accession>
<keyword evidence="4" id="KW-0227">DNA damage</keyword>
<keyword evidence="8" id="KW-0238">DNA-binding</keyword>
<keyword evidence="9" id="KW-0804">Transcription</keyword>
<keyword evidence="2" id="KW-0678">Repressor</keyword>
<reference evidence="14" key="1">
    <citation type="submission" date="2018-05" db="EMBL/GenBank/DDBJ databases">
        <authorList>
            <person name="Lanie J.A."/>
            <person name="Ng W.-L."/>
            <person name="Kazmierczak K.M."/>
            <person name="Andrzejewski T.M."/>
            <person name="Davidsen T.M."/>
            <person name="Wayne K.J."/>
            <person name="Tettelin H."/>
            <person name="Glass J.I."/>
            <person name="Rusch D."/>
            <person name="Podicherti R."/>
            <person name="Tsui H.-C.T."/>
            <person name="Winkler M.E."/>
        </authorList>
    </citation>
    <scope>NUCLEOTIDE SEQUENCE</scope>
</reference>
<feature type="domain" description="Peptidase S24/S26A/S26B/S26C" evidence="12">
    <location>
        <begin position="106"/>
        <end position="220"/>
    </location>
</feature>
<dbReference type="PRINTS" id="PR00726">
    <property type="entry name" value="LEXASERPTASE"/>
</dbReference>
<keyword evidence="6" id="KW-0068">Autocatalytic cleavage</keyword>
<keyword evidence="7" id="KW-0805">Transcription regulation</keyword>
<dbReference type="HAMAP" id="MF_00015">
    <property type="entry name" value="LexA"/>
    <property type="match status" value="1"/>
</dbReference>
<dbReference type="SUPFAM" id="SSF46785">
    <property type="entry name" value="Winged helix' DNA-binding domain"/>
    <property type="match status" value="1"/>
</dbReference>
<dbReference type="GO" id="GO:0006260">
    <property type="term" value="P:DNA replication"/>
    <property type="evidence" value="ECO:0007669"/>
    <property type="project" value="UniProtKB-KW"/>
</dbReference>
<evidence type="ECO:0000313" key="14">
    <source>
        <dbReference type="EMBL" id="SVA81417.1"/>
    </source>
</evidence>
<dbReference type="InterPro" id="IPR050077">
    <property type="entry name" value="LexA_repressor"/>
</dbReference>
<dbReference type="GO" id="GO:0006281">
    <property type="term" value="P:DNA repair"/>
    <property type="evidence" value="ECO:0007669"/>
    <property type="project" value="UniProtKB-KW"/>
</dbReference>
<name>A0A381YY83_9ZZZZ</name>
<evidence type="ECO:0000256" key="4">
    <source>
        <dbReference type="ARBA" id="ARBA00022763"/>
    </source>
</evidence>
<evidence type="ECO:0000256" key="2">
    <source>
        <dbReference type="ARBA" id="ARBA00022491"/>
    </source>
</evidence>
<dbReference type="InterPro" id="IPR036286">
    <property type="entry name" value="LexA/Signal_pep-like_sf"/>
</dbReference>
<dbReference type="InterPro" id="IPR036388">
    <property type="entry name" value="WH-like_DNA-bd_sf"/>
</dbReference>
<dbReference type="PANTHER" id="PTHR33516">
    <property type="entry name" value="LEXA REPRESSOR"/>
    <property type="match status" value="1"/>
</dbReference>
<dbReference type="InterPro" id="IPR015927">
    <property type="entry name" value="Peptidase_S24_S26A/B/C"/>
</dbReference>
<dbReference type="Gene3D" id="1.10.10.10">
    <property type="entry name" value="Winged helix-like DNA-binding domain superfamily/Winged helix DNA-binding domain"/>
    <property type="match status" value="1"/>
</dbReference>
<dbReference type="Pfam" id="PF00717">
    <property type="entry name" value="Peptidase_S24"/>
    <property type="match status" value="1"/>
</dbReference>
<evidence type="ECO:0000259" key="13">
    <source>
        <dbReference type="Pfam" id="PF01726"/>
    </source>
</evidence>
<dbReference type="Gene3D" id="2.10.109.10">
    <property type="entry name" value="Umud Fragment, subunit A"/>
    <property type="match status" value="1"/>
</dbReference>
<dbReference type="CDD" id="cd06529">
    <property type="entry name" value="S24_LexA-like"/>
    <property type="match status" value="1"/>
</dbReference>
<evidence type="ECO:0000256" key="11">
    <source>
        <dbReference type="ARBA" id="ARBA00023236"/>
    </source>
</evidence>
<dbReference type="InterPro" id="IPR036390">
    <property type="entry name" value="WH_DNA-bd_sf"/>
</dbReference>
<keyword evidence="5" id="KW-0378">Hydrolase</keyword>
<dbReference type="EMBL" id="UINC01019249">
    <property type="protein sequence ID" value="SVA81417.1"/>
    <property type="molecule type" value="Genomic_DNA"/>
</dbReference>
<proteinExistence type="inferred from homology"/>
<dbReference type="NCBIfam" id="TIGR00498">
    <property type="entry name" value="lexA"/>
    <property type="match status" value="1"/>
</dbReference>
<dbReference type="InterPro" id="IPR006197">
    <property type="entry name" value="Peptidase_S24_LexA"/>
</dbReference>
<evidence type="ECO:0000256" key="6">
    <source>
        <dbReference type="ARBA" id="ARBA00022813"/>
    </source>
</evidence>
<dbReference type="GO" id="GO:0006508">
    <property type="term" value="P:proteolysis"/>
    <property type="evidence" value="ECO:0007669"/>
    <property type="project" value="InterPro"/>
</dbReference>
<evidence type="ECO:0000259" key="12">
    <source>
        <dbReference type="Pfam" id="PF00717"/>
    </source>
</evidence>
<organism evidence="14">
    <name type="scientific">marine metagenome</name>
    <dbReference type="NCBI Taxonomy" id="408172"/>
    <lineage>
        <taxon>unclassified sequences</taxon>
        <taxon>metagenomes</taxon>
        <taxon>ecological metagenomes</taxon>
    </lineage>
</organism>
<dbReference type="Pfam" id="PF01726">
    <property type="entry name" value="LexA_DNA_bind"/>
    <property type="match status" value="1"/>
</dbReference>
<dbReference type="InterPro" id="IPR006200">
    <property type="entry name" value="LexA"/>
</dbReference>
<feature type="domain" description="LexA repressor DNA-binding" evidence="13">
    <location>
        <begin position="2"/>
        <end position="63"/>
    </location>
</feature>
<evidence type="ECO:0000256" key="7">
    <source>
        <dbReference type="ARBA" id="ARBA00023015"/>
    </source>
</evidence>
<protein>
    <recommendedName>
        <fullName evidence="15">LexA repressor</fullName>
    </recommendedName>
</protein>
<dbReference type="FunFam" id="2.10.109.10:FF:000001">
    <property type="entry name" value="LexA repressor"/>
    <property type="match status" value="1"/>
</dbReference>
<comment type="similarity">
    <text evidence="1">Belongs to the peptidase S24 family.</text>
</comment>
<keyword evidence="10" id="KW-0234">DNA repair</keyword>
<evidence type="ECO:0000256" key="8">
    <source>
        <dbReference type="ARBA" id="ARBA00023125"/>
    </source>
</evidence>
<evidence type="ECO:0000256" key="3">
    <source>
        <dbReference type="ARBA" id="ARBA00022705"/>
    </source>
</evidence>
<evidence type="ECO:0008006" key="15">
    <source>
        <dbReference type="Google" id="ProtNLM"/>
    </source>
</evidence>